<evidence type="ECO:0000313" key="2">
    <source>
        <dbReference type="EMBL" id="AGY78397.1"/>
    </source>
</evidence>
<proteinExistence type="predicted"/>
<feature type="coiled-coil region" evidence="1">
    <location>
        <begin position="19"/>
        <end position="75"/>
    </location>
</feature>
<keyword evidence="2" id="KW-0150">Chloroplast</keyword>
<gene>
    <name evidence="2" type="primary">orf106</name>
</gene>
<organism evidence="2">
    <name type="scientific">Cylindrotheca closterium</name>
    <dbReference type="NCBI Taxonomy" id="2856"/>
    <lineage>
        <taxon>Eukaryota</taxon>
        <taxon>Sar</taxon>
        <taxon>Stramenopiles</taxon>
        <taxon>Ochrophyta</taxon>
        <taxon>Bacillariophyta</taxon>
        <taxon>Bacillariophyceae</taxon>
        <taxon>Bacillariophycidae</taxon>
        <taxon>Bacillariales</taxon>
        <taxon>Bacillariaceae</taxon>
        <taxon>Cylindrotheca</taxon>
    </lineage>
</organism>
<keyword evidence="2" id="KW-0934">Plastid</keyword>
<sequence>MRKFVGGELNALEFAQEFSDRLLADREEANNLVEDFQKQANIELNPNIFEFSKIILDFELLLEVYQNEVEELETGESSEKDLSFTQDSILEGVKRALEKINKYFTD</sequence>
<accession>A0A023IP27</accession>
<geneLocation type="chloroplast" evidence="2"/>
<dbReference type="RefSeq" id="YP_009028999.1">
    <property type="nucleotide sequence ID" value="NC_024082.1"/>
</dbReference>
<evidence type="ECO:0000256" key="1">
    <source>
        <dbReference type="SAM" id="Coils"/>
    </source>
</evidence>
<name>A0A023IP27_9STRA</name>
<dbReference type="EMBL" id="KC509522">
    <property type="protein sequence ID" value="AGY78397.1"/>
    <property type="molecule type" value="Genomic_DNA"/>
</dbReference>
<dbReference type="GeneID" id="19740144"/>
<reference evidence="2" key="1">
    <citation type="journal article" date="2014" name="Genome Biol. Evol.">
        <title>Serial gene losses and foreign DNA underlie size and sequence variation in the plastid genomes of diatoms.</title>
        <authorList>
            <person name="Ruck E.C."/>
            <person name="Nakov T."/>
            <person name="Jansen R.K."/>
            <person name="Theriot E.C."/>
            <person name="Alverson A.J."/>
        </authorList>
    </citation>
    <scope>NUCLEOTIDE SEQUENCE</scope>
    <source>
        <strain evidence="2">Ccmp1855</strain>
    </source>
</reference>
<keyword evidence="1" id="KW-0175">Coiled coil</keyword>
<dbReference type="AlphaFoldDB" id="A0A023IP27"/>
<protein>
    <submittedName>
        <fullName evidence="2">Uncharacterized protein</fullName>
    </submittedName>
</protein>